<dbReference type="EMBL" id="JASCZI010092554">
    <property type="protein sequence ID" value="MED6152504.1"/>
    <property type="molecule type" value="Genomic_DNA"/>
</dbReference>
<proteinExistence type="predicted"/>
<dbReference type="Proteomes" id="UP001341840">
    <property type="component" value="Unassembled WGS sequence"/>
</dbReference>
<protein>
    <submittedName>
        <fullName evidence="2">Uncharacterized protein</fullName>
    </submittedName>
</protein>
<evidence type="ECO:0000313" key="2">
    <source>
        <dbReference type="EMBL" id="MED6152504.1"/>
    </source>
</evidence>
<keyword evidence="3" id="KW-1185">Reference proteome</keyword>
<name>A0ABU6TVG5_9FABA</name>
<comment type="caution">
    <text evidence="2">The sequence shown here is derived from an EMBL/GenBank/DDBJ whole genome shotgun (WGS) entry which is preliminary data.</text>
</comment>
<sequence>MRVGYERGTHGEDSGYADRTHKGQRVGWGASGVLGDSNGEGFEDIGGARRAVDRLNGHYWRGRTLRVMLSKFRRKGPRIEGSDGVAWVKRSADYTGPRERDGRMKQVWKEVRRNNVATMGVDKEENHQQAKLMVGERKKEVVARTCRSMQDLLNRSMMDVGTFRCLLMFESANIRDEAMSDPNLLAMFDELRPHWNYFSSHSRRIWMEVLGLPI</sequence>
<evidence type="ECO:0000256" key="1">
    <source>
        <dbReference type="SAM" id="MobiDB-lite"/>
    </source>
</evidence>
<accession>A0ABU6TVG5</accession>
<dbReference type="CDD" id="cd00590">
    <property type="entry name" value="RRM_SF"/>
    <property type="match status" value="1"/>
</dbReference>
<feature type="region of interest" description="Disordered" evidence="1">
    <location>
        <begin position="1"/>
        <end position="22"/>
    </location>
</feature>
<organism evidence="2 3">
    <name type="scientific">Stylosanthes scabra</name>
    <dbReference type="NCBI Taxonomy" id="79078"/>
    <lineage>
        <taxon>Eukaryota</taxon>
        <taxon>Viridiplantae</taxon>
        <taxon>Streptophyta</taxon>
        <taxon>Embryophyta</taxon>
        <taxon>Tracheophyta</taxon>
        <taxon>Spermatophyta</taxon>
        <taxon>Magnoliopsida</taxon>
        <taxon>eudicotyledons</taxon>
        <taxon>Gunneridae</taxon>
        <taxon>Pentapetalae</taxon>
        <taxon>rosids</taxon>
        <taxon>fabids</taxon>
        <taxon>Fabales</taxon>
        <taxon>Fabaceae</taxon>
        <taxon>Papilionoideae</taxon>
        <taxon>50 kb inversion clade</taxon>
        <taxon>dalbergioids sensu lato</taxon>
        <taxon>Dalbergieae</taxon>
        <taxon>Pterocarpus clade</taxon>
        <taxon>Stylosanthes</taxon>
    </lineage>
</organism>
<dbReference type="InterPro" id="IPR035979">
    <property type="entry name" value="RBD_domain_sf"/>
</dbReference>
<gene>
    <name evidence="2" type="ORF">PIB30_092737</name>
</gene>
<reference evidence="2 3" key="1">
    <citation type="journal article" date="2023" name="Plants (Basel)">
        <title>Bridging the Gap: Combining Genomics and Transcriptomics Approaches to Understand Stylosanthes scabra, an Orphan Legume from the Brazilian Caatinga.</title>
        <authorList>
            <person name="Ferreira-Neto J.R.C."/>
            <person name="da Silva M.D."/>
            <person name="Binneck E."/>
            <person name="de Melo N.F."/>
            <person name="da Silva R.H."/>
            <person name="de Melo A.L.T.M."/>
            <person name="Pandolfi V."/>
            <person name="Bustamante F.O."/>
            <person name="Brasileiro-Vidal A.C."/>
            <person name="Benko-Iseppon A.M."/>
        </authorList>
    </citation>
    <scope>NUCLEOTIDE SEQUENCE [LARGE SCALE GENOMIC DNA]</scope>
    <source>
        <tissue evidence="2">Leaves</tissue>
    </source>
</reference>
<dbReference type="SUPFAM" id="SSF54928">
    <property type="entry name" value="RNA-binding domain, RBD"/>
    <property type="match status" value="1"/>
</dbReference>
<evidence type="ECO:0000313" key="3">
    <source>
        <dbReference type="Proteomes" id="UP001341840"/>
    </source>
</evidence>
<feature type="compositionally biased region" description="Basic and acidic residues" evidence="1">
    <location>
        <begin position="1"/>
        <end position="21"/>
    </location>
</feature>